<proteinExistence type="predicted"/>
<dbReference type="Pfam" id="PF13456">
    <property type="entry name" value="RVT_3"/>
    <property type="match status" value="1"/>
</dbReference>
<gene>
    <name evidence="2" type="ORF">FSB_LOCUS18763</name>
</gene>
<dbReference type="InterPro" id="IPR052929">
    <property type="entry name" value="RNase_H-like_EbsB-rel"/>
</dbReference>
<protein>
    <recommendedName>
        <fullName evidence="1">RNase H type-1 domain-containing protein</fullName>
    </recommendedName>
</protein>
<evidence type="ECO:0000313" key="2">
    <source>
        <dbReference type="EMBL" id="SPC90881.1"/>
    </source>
</evidence>
<accession>A0A2N9FVD6</accession>
<reference evidence="2" key="1">
    <citation type="submission" date="2018-02" db="EMBL/GenBank/DDBJ databases">
        <authorList>
            <person name="Cohen D.B."/>
            <person name="Kent A.D."/>
        </authorList>
    </citation>
    <scope>NUCLEOTIDE SEQUENCE</scope>
</reference>
<dbReference type="CDD" id="cd06222">
    <property type="entry name" value="RNase_H_like"/>
    <property type="match status" value="1"/>
</dbReference>
<dbReference type="PANTHER" id="PTHR47074:SF61">
    <property type="entry name" value="RNASE H TYPE-1 DOMAIN-CONTAINING PROTEIN"/>
    <property type="match status" value="1"/>
</dbReference>
<dbReference type="InterPro" id="IPR036397">
    <property type="entry name" value="RNaseH_sf"/>
</dbReference>
<dbReference type="GO" id="GO:0003676">
    <property type="term" value="F:nucleic acid binding"/>
    <property type="evidence" value="ECO:0007669"/>
    <property type="project" value="InterPro"/>
</dbReference>
<dbReference type="GO" id="GO:0004523">
    <property type="term" value="F:RNA-DNA hybrid ribonuclease activity"/>
    <property type="evidence" value="ECO:0007669"/>
    <property type="project" value="InterPro"/>
</dbReference>
<dbReference type="Gene3D" id="3.30.420.10">
    <property type="entry name" value="Ribonuclease H-like superfamily/Ribonuclease H"/>
    <property type="match status" value="1"/>
</dbReference>
<name>A0A2N9FVD6_FAGSY</name>
<dbReference type="EMBL" id="OIVN01001185">
    <property type="protein sequence ID" value="SPC90881.1"/>
    <property type="molecule type" value="Genomic_DNA"/>
</dbReference>
<organism evidence="2">
    <name type="scientific">Fagus sylvatica</name>
    <name type="common">Beechnut</name>
    <dbReference type="NCBI Taxonomy" id="28930"/>
    <lineage>
        <taxon>Eukaryota</taxon>
        <taxon>Viridiplantae</taxon>
        <taxon>Streptophyta</taxon>
        <taxon>Embryophyta</taxon>
        <taxon>Tracheophyta</taxon>
        <taxon>Spermatophyta</taxon>
        <taxon>Magnoliopsida</taxon>
        <taxon>eudicotyledons</taxon>
        <taxon>Gunneridae</taxon>
        <taxon>Pentapetalae</taxon>
        <taxon>rosids</taxon>
        <taxon>fabids</taxon>
        <taxon>Fagales</taxon>
        <taxon>Fagaceae</taxon>
        <taxon>Fagus</taxon>
    </lineage>
</organism>
<dbReference type="SUPFAM" id="SSF53098">
    <property type="entry name" value="Ribonuclease H-like"/>
    <property type="match status" value="1"/>
</dbReference>
<sequence length="246" mass="27540">MAILKGLELRFLDHSLALTGPKRYDEISHLFWKPLESNSIKLNTDAAVRQHHSTIAVIARDELGLVCKAWACSADIIDPEIAEAHAIRWAIQLAKAKNFSKIIVESDSKICIDAIGGDLEYACWKIYVLCSEARVPIRVATRVDVNNSHIHGLLVMSHSKEDLERAVVDGHKIFDGGRSDVDNENGEWLEVNKVAYRRRQEMMSMGHSRQDLVRLAVNGYKVSNVGRSSSDDESGGWHTVNRGAWL</sequence>
<feature type="domain" description="RNase H type-1" evidence="1">
    <location>
        <begin position="43"/>
        <end position="117"/>
    </location>
</feature>
<evidence type="ECO:0000259" key="1">
    <source>
        <dbReference type="Pfam" id="PF13456"/>
    </source>
</evidence>
<dbReference type="InterPro" id="IPR002156">
    <property type="entry name" value="RNaseH_domain"/>
</dbReference>
<dbReference type="InterPro" id="IPR044730">
    <property type="entry name" value="RNase_H-like_dom_plant"/>
</dbReference>
<dbReference type="PANTHER" id="PTHR47074">
    <property type="entry name" value="BNAC02G40300D PROTEIN"/>
    <property type="match status" value="1"/>
</dbReference>
<dbReference type="InterPro" id="IPR012337">
    <property type="entry name" value="RNaseH-like_sf"/>
</dbReference>
<dbReference type="AlphaFoldDB" id="A0A2N9FVD6"/>